<reference evidence="2 3" key="1">
    <citation type="journal article" date="2010" name="Nature">
        <title>Genome sequencing and analysis of the model grass Brachypodium distachyon.</title>
        <authorList>
            <consortium name="International Brachypodium Initiative"/>
        </authorList>
    </citation>
    <scope>NUCLEOTIDE SEQUENCE [LARGE SCALE GENOMIC DNA]</scope>
    <source>
        <strain evidence="2 3">Bd21</strain>
    </source>
</reference>
<dbReference type="PANTHER" id="PTHR33237:SF7">
    <property type="entry name" value="SECRETED PROTEIN"/>
    <property type="match status" value="1"/>
</dbReference>
<dbReference type="STRING" id="15368.A0A0Q3IT03"/>
<dbReference type="Proteomes" id="UP000008810">
    <property type="component" value="Chromosome 2"/>
</dbReference>
<name>A0A0Q3IT03_BRADI</name>
<organism evidence="2">
    <name type="scientific">Brachypodium distachyon</name>
    <name type="common">Purple false brome</name>
    <name type="synonym">Trachynia distachya</name>
    <dbReference type="NCBI Taxonomy" id="15368"/>
    <lineage>
        <taxon>Eukaryota</taxon>
        <taxon>Viridiplantae</taxon>
        <taxon>Streptophyta</taxon>
        <taxon>Embryophyta</taxon>
        <taxon>Tracheophyta</taxon>
        <taxon>Spermatophyta</taxon>
        <taxon>Magnoliopsida</taxon>
        <taxon>Liliopsida</taxon>
        <taxon>Poales</taxon>
        <taxon>Poaceae</taxon>
        <taxon>BOP clade</taxon>
        <taxon>Pooideae</taxon>
        <taxon>Stipodae</taxon>
        <taxon>Brachypodieae</taxon>
        <taxon>Brachypodium</taxon>
    </lineage>
</organism>
<reference evidence="3" key="3">
    <citation type="submission" date="2018-08" db="UniProtKB">
        <authorList>
            <consortium name="EnsemblPlants"/>
        </authorList>
    </citation>
    <scope>IDENTIFICATION</scope>
    <source>
        <strain evidence="3">cv. Bd21</strain>
    </source>
</reference>
<proteinExistence type="predicted"/>
<protein>
    <submittedName>
        <fullName evidence="2 3">Uncharacterized protein</fullName>
    </submittedName>
</protein>
<dbReference type="Gramene" id="KQK08947">
    <property type="protein sequence ID" value="KQK08947"/>
    <property type="gene ID" value="BRADI_2g45020v3"/>
</dbReference>
<accession>A0A0Q3IT03</accession>
<sequence length="138" mass="15487">MFDAMAFLISSLAQRLKIRHRNKRITSSSNIRRPSLFSCGGGGSGDTFSPFVKPKTSRKPKGPSGSVEHGNDSRKADVDEPCVWRRTILLGQRCQPLEFNGAIHYDSEGQRLWHSRTPPRSPLLSPVRSLEFGYMDRA</sequence>
<dbReference type="AlphaFoldDB" id="A0A0Q3IT03"/>
<evidence type="ECO:0000256" key="1">
    <source>
        <dbReference type="SAM" id="MobiDB-lite"/>
    </source>
</evidence>
<reference evidence="2" key="2">
    <citation type="submission" date="2017-06" db="EMBL/GenBank/DDBJ databases">
        <title>WGS assembly of Brachypodium distachyon.</title>
        <authorList>
            <consortium name="The International Brachypodium Initiative"/>
            <person name="Lucas S."/>
            <person name="Harmon-Smith M."/>
            <person name="Lail K."/>
            <person name="Tice H."/>
            <person name="Grimwood J."/>
            <person name="Bruce D."/>
            <person name="Barry K."/>
            <person name="Shu S."/>
            <person name="Lindquist E."/>
            <person name="Wang M."/>
            <person name="Pitluck S."/>
            <person name="Vogel J.P."/>
            <person name="Garvin D.F."/>
            <person name="Mockler T.C."/>
            <person name="Schmutz J."/>
            <person name="Rokhsar D."/>
            <person name="Bevan M.W."/>
        </authorList>
    </citation>
    <scope>NUCLEOTIDE SEQUENCE</scope>
    <source>
        <strain evidence="2">Bd21</strain>
    </source>
</reference>
<evidence type="ECO:0000313" key="3">
    <source>
        <dbReference type="EnsemblPlants" id="KQK08947"/>
    </source>
</evidence>
<dbReference type="PANTHER" id="PTHR33237">
    <property type="entry name" value="F2P16.13 PROTEIN-RELATED"/>
    <property type="match status" value="1"/>
</dbReference>
<feature type="region of interest" description="Disordered" evidence="1">
    <location>
        <begin position="33"/>
        <end position="77"/>
    </location>
</feature>
<dbReference type="EnsemblPlants" id="KQK08947">
    <property type="protein sequence ID" value="KQK08947"/>
    <property type="gene ID" value="BRADI_2g45020v3"/>
</dbReference>
<evidence type="ECO:0000313" key="4">
    <source>
        <dbReference type="Proteomes" id="UP000008810"/>
    </source>
</evidence>
<gene>
    <name evidence="3" type="primary">LOC104583308</name>
    <name evidence="2" type="ORF">BRADI_2g45020v3</name>
</gene>
<keyword evidence="4" id="KW-1185">Reference proteome</keyword>
<dbReference type="EMBL" id="CM000881">
    <property type="protein sequence ID" value="KQK08947.1"/>
    <property type="molecule type" value="Genomic_DNA"/>
</dbReference>
<evidence type="ECO:0000313" key="2">
    <source>
        <dbReference type="EMBL" id="KQK08947.1"/>
    </source>
</evidence>
<dbReference type="OrthoDB" id="674685at2759"/>